<proteinExistence type="predicted"/>
<dbReference type="Proteomes" id="UP000236305">
    <property type="component" value="Unassembled WGS sequence"/>
</dbReference>
<protein>
    <submittedName>
        <fullName evidence="1">Uncharacterized protein</fullName>
    </submittedName>
</protein>
<evidence type="ECO:0000313" key="1">
    <source>
        <dbReference type="EMBL" id="PNH35390.1"/>
    </source>
</evidence>
<dbReference type="EMBL" id="MPSH01000003">
    <property type="protein sequence ID" value="PNH35390.1"/>
    <property type="molecule type" value="Genomic_DNA"/>
</dbReference>
<reference evidence="1 2" key="1">
    <citation type="submission" date="2017-12" db="EMBL/GenBank/DDBJ databases">
        <title>Comparative genomics yields insights into virulence evolution of Verticillium dahliae.</title>
        <authorList>
            <person name="Fan R."/>
            <person name="Armitage A.D."/>
            <person name="Cascant-Lopez E."/>
            <person name="Sobczyk M."/>
            <person name="Cockerton H.M."/>
            <person name="Harrison R.J."/>
        </authorList>
    </citation>
    <scope>NUCLEOTIDE SEQUENCE [LARGE SCALE GENOMIC DNA]</scope>
    <source>
        <strain evidence="1 2">12008</strain>
    </source>
</reference>
<accession>A0AA44WPY2</accession>
<gene>
    <name evidence="1" type="ORF">BJF96_g1228</name>
</gene>
<sequence>MVNAANIAKATSALAHVILIVRRQIEQTCAGRVPVGIVANGTNARPSSPAS</sequence>
<dbReference type="AlphaFoldDB" id="A0AA44WPY2"/>
<comment type="caution">
    <text evidence="1">The sequence shown here is derived from an EMBL/GenBank/DDBJ whole genome shotgun (WGS) entry which is preliminary data.</text>
</comment>
<evidence type="ECO:0000313" key="2">
    <source>
        <dbReference type="Proteomes" id="UP000236305"/>
    </source>
</evidence>
<organism evidence="1 2">
    <name type="scientific">Verticillium dahliae</name>
    <name type="common">Verticillium wilt</name>
    <dbReference type="NCBI Taxonomy" id="27337"/>
    <lineage>
        <taxon>Eukaryota</taxon>
        <taxon>Fungi</taxon>
        <taxon>Dikarya</taxon>
        <taxon>Ascomycota</taxon>
        <taxon>Pezizomycotina</taxon>
        <taxon>Sordariomycetes</taxon>
        <taxon>Hypocreomycetidae</taxon>
        <taxon>Glomerellales</taxon>
        <taxon>Plectosphaerellaceae</taxon>
        <taxon>Verticillium</taxon>
    </lineage>
</organism>
<name>A0AA44WPY2_VERDA</name>